<evidence type="ECO:0000256" key="2">
    <source>
        <dbReference type="ARBA" id="ARBA00022801"/>
    </source>
</evidence>
<dbReference type="STRING" id="1414854.GQ61_00440"/>
<evidence type="ECO:0000313" key="5">
    <source>
        <dbReference type="Proteomes" id="UP000237351"/>
    </source>
</evidence>
<evidence type="ECO:0000256" key="1">
    <source>
        <dbReference type="ARBA" id="ARBA00006499"/>
    </source>
</evidence>
<dbReference type="Gene3D" id="3.40.50.1820">
    <property type="entry name" value="alpha/beta hydrolase"/>
    <property type="match status" value="1"/>
</dbReference>
<dbReference type="InterPro" id="IPR029058">
    <property type="entry name" value="AB_hydrolase_fold"/>
</dbReference>
<name>A0A1W6N2Q5_9PROT</name>
<keyword evidence="5" id="KW-1185">Reference proteome</keyword>
<dbReference type="GO" id="GO:0016787">
    <property type="term" value="F:hydrolase activity"/>
    <property type="evidence" value="ECO:0007669"/>
    <property type="project" value="UniProtKB-KW"/>
</dbReference>
<evidence type="ECO:0000313" key="4">
    <source>
        <dbReference type="EMBL" id="ARN84066.1"/>
    </source>
</evidence>
<reference evidence="4 5" key="1">
    <citation type="submission" date="2014-06" db="EMBL/GenBank/DDBJ databases">
        <title>The genome of the endonuclear symbiont Nucleicultrix amoebiphila.</title>
        <authorList>
            <person name="Schulz F."/>
            <person name="Horn M."/>
        </authorList>
    </citation>
    <scope>NUCLEOTIDE SEQUENCE [LARGE SCALE GENOMIC DNA]</scope>
    <source>
        <strain evidence="4 5">FS5</strain>
    </source>
</reference>
<dbReference type="Pfam" id="PF02230">
    <property type="entry name" value="Abhydrolase_2"/>
    <property type="match status" value="1"/>
</dbReference>
<protein>
    <recommendedName>
        <fullName evidence="3">Phospholipase/carboxylesterase/thioesterase domain-containing protein</fullName>
    </recommendedName>
</protein>
<sequence>MTSLEGPYIKAQSGQTKQVILLLHGYGADGNDLISLGETLKMVFSDADFIAPHAPFMCQVNPFGREWFDLRDWEASLFEDQEYLLQMFDRTKSARSILNQFIDEVLAENNLQESNLAYLGFSQGSMMALATALNRTNPCAGVLSYSGGFVCRDKSYVKSRPPIYLVHGEDDEVIQYQAMEKTAQFLQSVSIHPQTLLCEHTPHSISQEGLEAGARFLKACFAQAS</sequence>
<dbReference type="InterPro" id="IPR003140">
    <property type="entry name" value="PLipase/COase/thioEstase"/>
</dbReference>
<dbReference type="SUPFAM" id="SSF53474">
    <property type="entry name" value="alpha/beta-Hydrolases"/>
    <property type="match status" value="1"/>
</dbReference>
<dbReference type="PANTHER" id="PTHR10655:SF17">
    <property type="entry name" value="LYSOPHOSPHOLIPASE-LIKE PROTEIN 1"/>
    <property type="match status" value="1"/>
</dbReference>
<dbReference type="Proteomes" id="UP000237351">
    <property type="component" value="Chromosome"/>
</dbReference>
<organism evidence="4 5">
    <name type="scientific">Candidatus Nucleicultrix amoebiphila FS5</name>
    <dbReference type="NCBI Taxonomy" id="1414854"/>
    <lineage>
        <taxon>Bacteria</taxon>
        <taxon>Pseudomonadati</taxon>
        <taxon>Pseudomonadota</taxon>
        <taxon>Alphaproteobacteria</taxon>
        <taxon>Holosporales</taxon>
        <taxon>Candidatus Nucleicultricaceae</taxon>
        <taxon>Candidatus Nucleicultrix</taxon>
    </lineage>
</organism>
<dbReference type="RefSeq" id="WP_085783417.1">
    <property type="nucleotide sequence ID" value="NZ_CP008743.1"/>
</dbReference>
<dbReference type="KEGG" id="naf:GQ61_00440"/>
<dbReference type="InterPro" id="IPR050565">
    <property type="entry name" value="LYPA1-2/EST-like"/>
</dbReference>
<comment type="similarity">
    <text evidence="1">Belongs to the AB hydrolase superfamily. AB hydrolase 2 family.</text>
</comment>
<keyword evidence="2" id="KW-0378">Hydrolase</keyword>
<evidence type="ECO:0000259" key="3">
    <source>
        <dbReference type="Pfam" id="PF02230"/>
    </source>
</evidence>
<dbReference type="EMBL" id="CP008743">
    <property type="protein sequence ID" value="ARN84066.1"/>
    <property type="molecule type" value="Genomic_DNA"/>
</dbReference>
<dbReference type="PANTHER" id="PTHR10655">
    <property type="entry name" value="LYSOPHOSPHOLIPASE-RELATED"/>
    <property type="match status" value="1"/>
</dbReference>
<proteinExistence type="inferred from homology"/>
<dbReference type="OrthoDB" id="9801763at2"/>
<accession>A0A1W6N2Q5</accession>
<dbReference type="AlphaFoldDB" id="A0A1W6N2Q5"/>
<gene>
    <name evidence="4" type="ORF">GQ61_00440</name>
</gene>
<feature type="domain" description="Phospholipase/carboxylesterase/thioesterase" evidence="3">
    <location>
        <begin position="7"/>
        <end position="220"/>
    </location>
</feature>